<keyword evidence="3" id="KW-1185">Reference proteome</keyword>
<feature type="transmembrane region" description="Helical" evidence="1">
    <location>
        <begin position="164"/>
        <end position="188"/>
    </location>
</feature>
<organism evidence="2 3">
    <name type="scientific">Maledivibacter halophilus</name>
    <dbReference type="NCBI Taxonomy" id="36842"/>
    <lineage>
        <taxon>Bacteria</taxon>
        <taxon>Bacillati</taxon>
        <taxon>Bacillota</taxon>
        <taxon>Clostridia</taxon>
        <taxon>Peptostreptococcales</taxon>
        <taxon>Caminicellaceae</taxon>
        <taxon>Maledivibacter</taxon>
    </lineage>
</organism>
<dbReference type="EMBL" id="FUZT01000010">
    <property type="protein sequence ID" value="SKC82949.1"/>
    <property type="molecule type" value="Genomic_DNA"/>
</dbReference>
<dbReference type="Pfam" id="PF05857">
    <property type="entry name" value="TraX"/>
    <property type="match status" value="1"/>
</dbReference>
<name>A0A1T5M505_9FIRM</name>
<feature type="transmembrane region" description="Helical" evidence="1">
    <location>
        <begin position="71"/>
        <end position="91"/>
    </location>
</feature>
<dbReference type="OrthoDB" id="9781069at2"/>
<protein>
    <submittedName>
        <fullName evidence="2">TraX protein</fullName>
    </submittedName>
</protein>
<keyword evidence="1" id="KW-1133">Transmembrane helix</keyword>
<dbReference type="AlphaFoldDB" id="A0A1T5M505"/>
<feature type="transmembrane region" description="Helical" evidence="1">
    <location>
        <begin position="218"/>
        <end position="239"/>
    </location>
</feature>
<dbReference type="InterPro" id="IPR008875">
    <property type="entry name" value="TraX"/>
</dbReference>
<dbReference type="STRING" id="36842.SAMN02194393_03784"/>
<dbReference type="RefSeq" id="WP_079493749.1">
    <property type="nucleotide sequence ID" value="NZ_FUZT01000010.1"/>
</dbReference>
<feature type="transmembrane region" description="Helical" evidence="1">
    <location>
        <begin position="16"/>
        <end position="34"/>
    </location>
</feature>
<accession>A0A1T5M505</accession>
<feature type="transmembrane region" description="Helical" evidence="1">
    <location>
        <begin position="40"/>
        <end position="59"/>
    </location>
</feature>
<dbReference type="Proteomes" id="UP000190285">
    <property type="component" value="Unassembled WGS sequence"/>
</dbReference>
<reference evidence="3" key="1">
    <citation type="submission" date="2017-02" db="EMBL/GenBank/DDBJ databases">
        <authorList>
            <person name="Varghese N."/>
            <person name="Submissions S."/>
        </authorList>
    </citation>
    <scope>NUCLEOTIDE SEQUENCE [LARGE SCALE GENOMIC DNA]</scope>
    <source>
        <strain evidence="3">M1</strain>
    </source>
</reference>
<gene>
    <name evidence="2" type="ORF">SAMN02194393_03784</name>
</gene>
<evidence type="ECO:0000313" key="2">
    <source>
        <dbReference type="EMBL" id="SKC82949.1"/>
    </source>
</evidence>
<feature type="transmembrane region" description="Helical" evidence="1">
    <location>
        <begin position="251"/>
        <end position="271"/>
    </location>
</feature>
<evidence type="ECO:0000313" key="3">
    <source>
        <dbReference type="Proteomes" id="UP000190285"/>
    </source>
</evidence>
<feature type="transmembrane region" description="Helical" evidence="1">
    <location>
        <begin position="195"/>
        <end position="212"/>
    </location>
</feature>
<feature type="transmembrane region" description="Helical" evidence="1">
    <location>
        <begin position="103"/>
        <end position="123"/>
    </location>
</feature>
<feature type="transmembrane region" description="Helical" evidence="1">
    <location>
        <begin position="135"/>
        <end position="158"/>
    </location>
</feature>
<keyword evidence="1" id="KW-0812">Transmembrane</keyword>
<keyword evidence="1" id="KW-0472">Membrane</keyword>
<evidence type="ECO:0000256" key="1">
    <source>
        <dbReference type="SAM" id="Phobius"/>
    </source>
</evidence>
<sequence length="273" mass="32026">MKSEISSKRAINSFQLKILGLLFMTFDHIAAYTFNLSIGYNKIRIIGRVAAPLFLYVIINSFHNTRNKLKYAFRLYIAHVSICLTTLLLTTKGKKWFGIHDQFSILSTFVYTVLFIWLIENIIEAIKENKKRTVLSYSLLGVGIVVLPVILLILFSQYEELLTIIFPNVLTVPYSPIFVIMGICWYFIKNRKWQGITLIIFSCFAAIGGHIISRVGIWMFMNFFNSNQFWMILFLPFMFLYNGEKGKSFKYFFYIYYPLHVFLLMFIGQQLNF</sequence>
<proteinExistence type="predicted"/>